<comment type="caution">
    <text evidence="1">The sequence shown here is derived from an EMBL/GenBank/DDBJ whole genome shotgun (WGS) entry which is preliminary data.</text>
</comment>
<gene>
    <name evidence="1" type="ORF">HPDFL43_14987</name>
</gene>
<reference evidence="1 2" key="2">
    <citation type="submission" date="2012-06" db="EMBL/GenBank/DDBJ databases">
        <authorList>
            <person name="Fiebig A."/>
        </authorList>
    </citation>
    <scope>NUCLEOTIDE SEQUENCE [LARGE SCALE GENOMIC DNA]</scope>
    <source>
        <strain evidence="1 2">DFL-43</strain>
    </source>
</reference>
<name>A9D310_HOEPD</name>
<evidence type="ECO:0000313" key="1">
    <source>
        <dbReference type="EMBL" id="EDQ34313.1"/>
    </source>
</evidence>
<evidence type="ECO:0000313" key="2">
    <source>
        <dbReference type="Proteomes" id="UP000004291"/>
    </source>
</evidence>
<dbReference type="RefSeq" id="WP_007198754.1">
    <property type="nucleotide sequence ID" value="NZ_CM002917.1"/>
</dbReference>
<dbReference type="EMBL" id="ABIA03000004">
    <property type="protein sequence ID" value="EDQ34313.1"/>
    <property type="molecule type" value="Genomic_DNA"/>
</dbReference>
<keyword evidence="2" id="KW-1185">Reference proteome</keyword>
<organism evidence="1 2">
    <name type="scientific">Hoeflea phototrophica (strain DSM 17068 / NCIMB 14078 / DFL-43)</name>
    <dbReference type="NCBI Taxonomy" id="411684"/>
    <lineage>
        <taxon>Bacteria</taxon>
        <taxon>Pseudomonadati</taxon>
        <taxon>Pseudomonadota</taxon>
        <taxon>Alphaproteobacteria</taxon>
        <taxon>Hyphomicrobiales</taxon>
        <taxon>Rhizobiaceae</taxon>
        <taxon>Hoeflea</taxon>
    </lineage>
</organism>
<dbReference type="STRING" id="411684.HPDFL43_14987"/>
<reference evidence="1 2" key="1">
    <citation type="submission" date="2007-10" db="EMBL/GenBank/DDBJ databases">
        <authorList>
            <person name="Wagner-Dobler I."/>
            <person name="Ferriera S."/>
            <person name="Johnson J."/>
            <person name="Kravitz S."/>
            <person name="Beeson K."/>
            <person name="Sutton G."/>
            <person name="Rogers Y.-H."/>
            <person name="Friedman R."/>
            <person name="Frazier M."/>
            <person name="Venter J.C."/>
        </authorList>
    </citation>
    <scope>NUCLEOTIDE SEQUENCE [LARGE SCALE GENOMIC DNA]</scope>
    <source>
        <strain evidence="1 2">DFL-43</strain>
    </source>
</reference>
<dbReference type="Proteomes" id="UP000004291">
    <property type="component" value="Chromosome"/>
</dbReference>
<proteinExistence type="predicted"/>
<dbReference type="AlphaFoldDB" id="A9D310"/>
<dbReference type="HOGENOM" id="CLU_2916276_0_0_5"/>
<protein>
    <submittedName>
        <fullName evidence="1">Uncharacterized protein</fullName>
    </submittedName>
</protein>
<accession>A9D310</accession>
<sequence>MHDRQARYQTIEVHLRHAMEDARQMGDDFLAYLIEVALMETCMKTLQDPKTGGEARAREDC</sequence>